<evidence type="ECO:0000313" key="3">
    <source>
        <dbReference type="EMBL" id="TNU76590.1"/>
    </source>
</evidence>
<organism evidence="3 4">
    <name type="scientific">Miniimonas arenae</name>
    <dbReference type="NCBI Taxonomy" id="676201"/>
    <lineage>
        <taxon>Bacteria</taxon>
        <taxon>Bacillati</taxon>
        <taxon>Actinomycetota</taxon>
        <taxon>Actinomycetes</taxon>
        <taxon>Micrococcales</taxon>
        <taxon>Beutenbergiaceae</taxon>
        <taxon>Miniimonas</taxon>
    </lineage>
</organism>
<feature type="transmembrane region" description="Helical" evidence="2">
    <location>
        <begin position="357"/>
        <end position="380"/>
    </location>
</feature>
<feature type="transmembrane region" description="Helical" evidence="2">
    <location>
        <begin position="331"/>
        <end position="351"/>
    </location>
</feature>
<dbReference type="OrthoDB" id="4829830at2"/>
<keyword evidence="2" id="KW-0812">Transmembrane</keyword>
<protein>
    <recommendedName>
        <fullName evidence="5">DUF975 family protein</fullName>
    </recommendedName>
</protein>
<feature type="compositionally biased region" description="Low complexity" evidence="1">
    <location>
        <begin position="54"/>
        <end position="63"/>
    </location>
</feature>
<feature type="transmembrane region" description="Helical" evidence="2">
    <location>
        <begin position="268"/>
        <end position="292"/>
    </location>
</feature>
<comment type="caution">
    <text evidence="3">The sequence shown here is derived from an EMBL/GenBank/DDBJ whole genome shotgun (WGS) entry which is preliminary data.</text>
</comment>
<keyword evidence="2" id="KW-1133">Transmembrane helix</keyword>
<gene>
    <name evidence="3" type="ORF">FH969_02495</name>
</gene>
<feature type="compositionally biased region" description="Pro residues" evidence="1">
    <location>
        <begin position="136"/>
        <end position="151"/>
    </location>
</feature>
<proteinExistence type="predicted"/>
<evidence type="ECO:0000256" key="1">
    <source>
        <dbReference type="SAM" id="MobiDB-lite"/>
    </source>
</evidence>
<feature type="transmembrane region" description="Helical" evidence="2">
    <location>
        <begin position="195"/>
        <end position="216"/>
    </location>
</feature>
<keyword evidence="4" id="KW-1185">Reference proteome</keyword>
<dbReference type="AlphaFoldDB" id="A0A5C5BDM2"/>
<dbReference type="RefSeq" id="WP_139985886.1">
    <property type="nucleotide sequence ID" value="NZ_VENP01000005.1"/>
</dbReference>
<feature type="transmembrane region" description="Helical" evidence="2">
    <location>
        <begin position="298"/>
        <end position="319"/>
    </location>
</feature>
<evidence type="ECO:0000256" key="2">
    <source>
        <dbReference type="SAM" id="Phobius"/>
    </source>
</evidence>
<feature type="region of interest" description="Disordered" evidence="1">
    <location>
        <begin position="1"/>
        <end position="158"/>
    </location>
</feature>
<dbReference type="Proteomes" id="UP000313849">
    <property type="component" value="Unassembled WGS sequence"/>
</dbReference>
<dbReference type="EMBL" id="VENP01000005">
    <property type="protein sequence ID" value="TNU76590.1"/>
    <property type="molecule type" value="Genomic_DNA"/>
</dbReference>
<reference evidence="3 4" key="1">
    <citation type="submission" date="2019-06" db="EMBL/GenBank/DDBJ databases">
        <title>Draft genome sequence of Miniimonas arenae KCTC 19750T isolated from sea sand.</title>
        <authorList>
            <person name="Park S.-J."/>
        </authorList>
    </citation>
    <scope>NUCLEOTIDE SEQUENCE [LARGE SCALE GENOMIC DNA]</scope>
    <source>
        <strain evidence="3 4">KCTC 19750</strain>
    </source>
</reference>
<feature type="transmembrane region" description="Helical" evidence="2">
    <location>
        <begin position="228"/>
        <end position="256"/>
    </location>
</feature>
<keyword evidence="2" id="KW-0472">Membrane</keyword>
<feature type="compositionally biased region" description="Pro residues" evidence="1">
    <location>
        <begin position="79"/>
        <end position="123"/>
    </location>
</feature>
<name>A0A5C5BDM2_9MICO</name>
<sequence>MSEPNAPEEKKPTAPDGEGSTPAPPPPAWGGTEGDSPAPTTPPAPSAPAPSAPSAPSWGATPSDTPPPSAPPAYGSQTPPSPYGAPSAPTPPPAYGAPSQPTPPSPYGAPSQPTPPYGAPPQPSSAYPQSSDAGYTPPPGSGGFPTPPPAPEYGYGSQQAGYAGGYQQPADIGSALGWGWKKFGQNAGVLIGSHVLWYLVIIAIALVGFAVAGLFGTTRYNTSDGVNVAAAFGVFGSIVLYFFVFAAVFLAQIGLINGYLTIADGQRAALGTFFTFRNIGAALLAVLLIAVVSAVLSIVPVIGSIAVAFFTVFALYFVVDRNQDAISGIRSAATLAIQNPAQTLLLIVVTYLLNVVGALVCGVGLLVTVPLAGLATVYLYRRLSGGQVAAA</sequence>
<evidence type="ECO:0008006" key="5">
    <source>
        <dbReference type="Google" id="ProtNLM"/>
    </source>
</evidence>
<feature type="compositionally biased region" description="Low complexity" evidence="1">
    <location>
        <begin position="124"/>
        <end position="135"/>
    </location>
</feature>
<evidence type="ECO:0000313" key="4">
    <source>
        <dbReference type="Proteomes" id="UP000313849"/>
    </source>
</evidence>
<feature type="compositionally biased region" description="Pro residues" evidence="1">
    <location>
        <begin position="39"/>
        <end position="53"/>
    </location>
</feature>
<accession>A0A5C5BDM2</accession>